<dbReference type="Proteomes" id="UP000192393">
    <property type="component" value="Unassembled WGS sequence"/>
</dbReference>
<keyword evidence="4" id="KW-0808">Transferase</keyword>
<protein>
    <recommendedName>
        <fullName evidence="3">cysteine desulfurase</fullName>
        <ecNumber evidence="3">2.8.1.7</ecNumber>
    </recommendedName>
</protein>
<evidence type="ECO:0000256" key="2">
    <source>
        <dbReference type="ARBA" id="ARBA00006490"/>
    </source>
</evidence>
<dbReference type="Pfam" id="PF00266">
    <property type="entry name" value="Aminotran_5"/>
    <property type="match status" value="1"/>
</dbReference>
<feature type="domain" description="Aminotransferase class V" evidence="11">
    <location>
        <begin position="4"/>
        <end position="370"/>
    </location>
</feature>
<dbReference type="PIRSF" id="PIRSF005572">
    <property type="entry name" value="NifS"/>
    <property type="match status" value="1"/>
</dbReference>
<evidence type="ECO:0000256" key="10">
    <source>
        <dbReference type="RuleBase" id="RU004504"/>
    </source>
</evidence>
<dbReference type="SUPFAM" id="SSF53383">
    <property type="entry name" value="PLP-dependent transferases"/>
    <property type="match status" value="1"/>
</dbReference>
<dbReference type="InterPro" id="IPR015424">
    <property type="entry name" value="PyrdxlP-dep_Trfase"/>
</dbReference>
<dbReference type="OrthoDB" id="9808002at2"/>
<keyword evidence="7" id="KW-0408">Iron</keyword>
<reference evidence="12 13" key="1">
    <citation type="submission" date="2017-04" db="EMBL/GenBank/DDBJ databases">
        <authorList>
            <person name="Afonso C.L."/>
            <person name="Miller P.J."/>
            <person name="Scott M.A."/>
            <person name="Spackman E."/>
            <person name="Goraichik I."/>
            <person name="Dimitrov K.M."/>
            <person name="Suarez D.L."/>
            <person name="Swayne D.E."/>
        </authorList>
    </citation>
    <scope>NUCLEOTIDE SEQUENCE [LARGE SCALE GENOMIC DNA]</scope>
    <source>
        <strain evidence="12 13">CGMCC 1.12708</strain>
    </source>
</reference>
<comment type="catalytic activity">
    <reaction evidence="9">
        <text>(sulfur carrier)-H + L-cysteine = (sulfur carrier)-SH + L-alanine</text>
        <dbReference type="Rhea" id="RHEA:43892"/>
        <dbReference type="Rhea" id="RHEA-COMP:14737"/>
        <dbReference type="Rhea" id="RHEA-COMP:14739"/>
        <dbReference type="ChEBI" id="CHEBI:29917"/>
        <dbReference type="ChEBI" id="CHEBI:35235"/>
        <dbReference type="ChEBI" id="CHEBI:57972"/>
        <dbReference type="ChEBI" id="CHEBI:64428"/>
        <dbReference type="EC" id="2.8.1.7"/>
    </reaction>
</comment>
<evidence type="ECO:0000313" key="12">
    <source>
        <dbReference type="EMBL" id="SMC50751.1"/>
    </source>
</evidence>
<organism evidence="12 13">
    <name type="scientific">Moheibacter sediminis</name>
    <dbReference type="NCBI Taxonomy" id="1434700"/>
    <lineage>
        <taxon>Bacteria</taxon>
        <taxon>Pseudomonadati</taxon>
        <taxon>Bacteroidota</taxon>
        <taxon>Flavobacteriia</taxon>
        <taxon>Flavobacteriales</taxon>
        <taxon>Weeksellaceae</taxon>
        <taxon>Moheibacter</taxon>
    </lineage>
</organism>
<evidence type="ECO:0000256" key="8">
    <source>
        <dbReference type="ARBA" id="ARBA00023014"/>
    </source>
</evidence>
<name>A0A1W1ZRP5_9FLAO</name>
<dbReference type="STRING" id="1434700.SAMN06296427_103161"/>
<comment type="cofactor">
    <cofactor evidence="1 10">
        <name>pyridoxal 5'-phosphate</name>
        <dbReference type="ChEBI" id="CHEBI:597326"/>
    </cofactor>
</comment>
<gene>
    <name evidence="12" type="ORF">SAMN06296427_103161</name>
</gene>
<dbReference type="GO" id="GO:0031071">
    <property type="term" value="F:cysteine desulfurase activity"/>
    <property type="evidence" value="ECO:0007669"/>
    <property type="project" value="UniProtKB-EC"/>
</dbReference>
<dbReference type="InterPro" id="IPR020578">
    <property type="entry name" value="Aminotrans_V_PyrdxlP_BS"/>
</dbReference>
<dbReference type="Gene3D" id="3.90.1150.10">
    <property type="entry name" value="Aspartate Aminotransferase, domain 1"/>
    <property type="match status" value="1"/>
</dbReference>
<proteinExistence type="inferred from homology"/>
<dbReference type="EC" id="2.8.1.7" evidence="3"/>
<accession>A0A1W1ZRP5</accession>
<dbReference type="GO" id="GO:0051536">
    <property type="term" value="F:iron-sulfur cluster binding"/>
    <property type="evidence" value="ECO:0007669"/>
    <property type="project" value="UniProtKB-KW"/>
</dbReference>
<evidence type="ECO:0000259" key="11">
    <source>
        <dbReference type="Pfam" id="PF00266"/>
    </source>
</evidence>
<evidence type="ECO:0000256" key="5">
    <source>
        <dbReference type="ARBA" id="ARBA00022723"/>
    </source>
</evidence>
<dbReference type="RefSeq" id="WP_084016749.1">
    <property type="nucleotide sequence ID" value="NZ_FWXS01000003.1"/>
</dbReference>
<sequence>MQRVYLDNAATTPMHKEVIDTMTQCMHNIYGNPSSTHVFGREAKAQMELSRKKIAELLNVSSSEIVFTSCGTESNNFIIRSCVDHLGVTRIITSTLEHKCVQETVAEMESNRKVEVIRVKLDPSGSVDYDELERILQVSDKKTLVTLMHANNEIGNLLDVEKVQQLCEENNALFHTDTVQTLGHYPMDLSKLKIDFASCSAHKLHGPKGIGFAFVRKSLQFKPQITGGGQERNLRSGTENVYGVVGLAKAFEMSLNDLDKHRAHIEDLKSYTIQKLQEEIPGVEFNGLSADLDKSLYTVLNVRLPFKDALIGFELELKGIAVSQGSACSSGASKVSTVIQSVLDAETIERITPVRVSYSCYNTREDIDRLVNVIKQISEKHLVAHYTFKCHSDEGGI</sequence>
<evidence type="ECO:0000256" key="7">
    <source>
        <dbReference type="ARBA" id="ARBA00023004"/>
    </source>
</evidence>
<keyword evidence="6" id="KW-0663">Pyridoxal phosphate</keyword>
<evidence type="ECO:0000256" key="1">
    <source>
        <dbReference type="ARBA" id="ARBA00001933"/>
    </source>
</evidence>
<evidence type="ECO:0000256" key="9">
    <source>
        <dbReference type="ARBA" id="ARBA00050776"/>
    </source>
</evidence>
<dbReference type="GO" id="GO:0046872">
    <property type="term" value="F:metal ion binding"/>
    <property type="evidence" value="ECO:0007669"/>
    <property type="project" value="UniProtKB-KW"/>
</dbReference>
<dbReference type="PROSITE" id="PS00595">
    <property type="entry name" value="AA_TRANSFER_CLASS_5"/>
    <property type="match status" value="1"/>
</dbReference>
<dbReference type="AlphaFoldDB" id="A0A1W1ZRP5"/>
<dbReference type="Gene3D" id="3.40.640.10">
    <property type="entry name" value="Type I PLP-dependent aspartate aminotransferase-like (Major domain)"/>
    <property type="match status" value="1"/>
</dbReference>
<dbReference type="InterPro" id="IPR016454">
    <property type="entry name" value="Cysteine_dSase"/>
</dbReference>
<dbReference type="InterPro" id="IPR000192">
    <property type="entry name" value="Aminotrans_V_dom"/>
</dbReference>
<keyword evidence="13" id="KW-1185">Reference proteome</keyword>
<dbReference type="EMBL" id="FWXS01000003">
    <property type="protein sequence ID" value="SMC50751.1"/>
    <property type="molecule type" value="Genomic_DNA"/>
</dbReference>
<dbReference type="InterPro" id="IPR015421">
    <property type="entry name" value="PyrdxlP-dep_Trfase_major"/>
</dbReference>
<keyword evidence="8" id="KW-0411">Iron-sulfur</keyword>
<evidence type="ECO:0000256" key="4">
    <source>
        <dbReference type="ARBA" id="ARBA00022679"/>
    </source>
</evidence>
<keyword evidence="5" id="KW-0479">Metal-binding</keyword>
<dbReference type="PANTHER" id="PTHR11601">
    <property type="entry name" value="CYSTEINE DESULFURYLASE FAMILY MEMBER"/>
    <property type="match status" value="1"/>
</dbReference>
<dbReference type="Gene3D" id="1.10.260.50">
    <property type="match status" value="1"/>
</dbReference>
<dbReference type="PANTHER" id="PTHR11601:SF34">
    <property type="entry name" value="CYSTEINE DESULFURASE"/>
    <property type="match status" value="1"/>
</dbReference>
<dbReference type="InterPro" id="IPR015422">
    <property type="entry name" value="PyrdxlP-dep_Trfase_small"/>
</dbReference>
<evidence type="ECO:0000256" key="3">
    <source>
        <dbReference type="ARBA" id="ARBA00012239"/>
    </source>
</evidence>
<evidence type="ECO:0000256" key="6">
    <source>
        <dbReference type="ARBA" id="ARBA00022898"/>
    </source>
</evidence>
<evidence type="ECO:0000313" key="13">
    <source>
        <dbReference type="Proteomes" id="UP000192393"/>
    </source>
</evidence>
<comment type="similarity">
    <text evidence="2">Belongs to the class-V pyridoxal-phosphate-dependent aminotransferase family. NifS/IscS subfamily.</text>
</comment>